<dbReference type="PANTHER" id="PTHR33392:SF6">
    <property type="entry name" value="POLYISOPRENYL-TEICHOIC ACID--PEPTIDOGLYCAN TEICHOIC ACID TRANSFERASE TAGU"/>
    <property type="match status" value="1"/>
</dbReference>
<reference evidence="5 6" key="1">
    <citation type="journal article" date="1979" name="Int. J. Syst. Evol. Microbiol.">
        <title>Bacillus globisporus subsp. marinus subsp. nov.</title>
        <authorList>
            <person name="Liu H."/>
        </authorList>
    </citation>
    <scope>NUCLEOTIDE SEQUENCE [LARGE SCALE GENOMIC DNA]</scope>
    <source>
        <strain evidence="5 6">DSM 1297</strain>
    </source>
</reference>
<protein>
    <submittedName>
        <fullName evidence="5">LCP family protein</fullName>
    </submittedName>
</protein>
<accession>A0ABV3Q6W2</accession>
<evidence type="ECO:0000256" key="3">
    <source>
        <dbReference type="SAM" id="Phobius"/>
    </source>
</evidence>
<feature type="region of interest" description="Disordered" evidence="2">
    <location>
        <begin position="309"/>
        <end position="359"/>
    </location>
</feature>
<evidence type="ECO:0000313" key="5">
    <source>
        <dbReference type="EMBL" id="MEW9502873.1"/>
    </source>
</evidence>
<dbReference type="InterPro" id="IPR050922">
    <property type="entry name" value="LytR/CpsA/Psr_CW_biosynth"/>
</dbReference>
<evidence type="ECO:0000259" key="4">
    <source>
        <dbReference type="Pfam" id="PF03816"/>
    </source>
</evidence>
<comment type="caution">
    <text evidence="5">The sequence shown here is derived from an EMBL/GenBank/DDBJ whole genome shotgun (WGS) entry which is preliminary data.</text>
</comment>
<evidence type="ECO:0000256" key="2">
    <source>
        <dbReference type="SAM" id="MobiDB-lite"/>
    </source>
</evidence>
<keyword evidence="3" id="KW-1133">Transmembrane helix</keyword>
<organism evidence="5 6">
    <name type="scientific">Jeotgalibacillus marinus</name>
    <dbReference type="NCBI Taxonomy" id="86667"/>
    <lineage>
        <taxon>Bacteria</taxon>
        <taxon>Bacillati</taxon>
        <taxon>Bacillota</taxon>
        <taxon>Bacilli</taxon>
        <taxon>Bacillales</taxon>
        <taxon>Caryophanaceae</taxon>
        <taxon>Jeotgalibacillus</taxon>
    </lineage>
</organism>
<dbReference type="InterPro" id="IPR004474">
    <property type="entry name" value="LytR_CpsA_psr"/>
</dbReference>
<dbReference type="EMBL" id="JBFMIA010000017">
    <property type="protein sequence ID" value="MEW9502873.1"/>
    <property type="molecule type" value="Genomic_DNA"/>
</dbReference>
<feature type="domain" description="Cell envelope-related transcriptional attenuator" evidence="4">
    <location>
        <begin position="80"/>
        <end position="229"/>
    </location>
</feature>
<feature type="compositionally biased region" description="Acidic residues" evidence="2">
    <location>
        <begin position="319"/>
        <end position="359"/>
    </location>
</feature>
<dbReference type="Proteomes" id="UP001556040">
    <property type="component" value="Unassembled WGS sequence"/>
</dbReference>
<dbReference type="NCBIfam" id="TIGR00350">
    <property type="entry name" value="lytR_cpsA_psr"/>
    <property type="match status" value="1"/>
</dbReference>
<gene>
    <name evidence="5" type="ORF">AB1471_13840</name>
</gene>
<dbReference type="PANTHER" id="PTHR33392">
    <property type="entry name" value="POLYISOPRENYL-TEICHOIC ACID--PEPTIDOGLYCAN TEICHOIC ACID TRANSFERASE TAGU"/>
    <property type="match status" value="1"/>
</dbReference>
<dbReference type="Pfam" id="PF03816">
    <property type="entry name" value="LytR_cpsA_psr"/>
    <property type="match status" value="1"/>
</dbReference>
<keyword evidence="3" id="KW-0812">Transmembrane</keyword>
<proteinExistence type="inferred from homology"/>
<evidence type="ECO:0000256" key="1">
    <source>
        <dbReference type="ARBA" id="ARBA00006068"/>
    </source>
</evidence>
<evidence type="ECO:0000313" key="6">
    <source>
        <dbReference type="Proteomes" id="UP001556040"/>
    </source>
</evidence>
<feature type="compositionally biased region" description="Polar residues" evidence="2">
    <location>
        <begin position="309"/>
        <end position="318"/>
    </location>
</feature>
<feature type="transmembrane region" description="Helical" evidence="3">
    <location>
        <begin position="7"/>
        <end position="28"/>
    </location>
</feature>
<dbReference type="RefSeq" id="WP_367780359.1">
    <property type="nucleotide sequence ID" value="NZ_JBFMIA010000017.1"/>
</dbReference>
<keyword evidence="3" id="KW-0472">Membrane</keyword>
<sequence length="359" mass="40969">MKKKLYWTLGIFLGVAIVIIGINALSIYNAVKGTTDEIYVPLPDKDQEAITTTNKKLENKEPITILLMGIHKTDDDARGRTDSIILATVNPEDESVNMFSIPRDTRTEIVGNDSVDKINAAYSFGGTQMAIDTVEQFLDIDIDFYINLQMEGFADFVDAVDGVDVDNDFEWFDTQGLYKKDYLYKEGEIHLDGDQALGYVRMRKLDPRGDYGRADRQRQVLTEIINKTASFSSFTRYQDILDAVGSNVETNLSFSDMQYIAKNYYSAGKNIESHQIEGEDLDIGDGVSYQQVSEEEIQKYHNMITNQIDDETNYGSNQIDDETDHETDQLDDEWNYETDLDNETNYESNQLDDETNIYQ</sequence>
<keyword evidence="6" id="KW-1185">Reference proteome</keyword>
<dbReference type="Gene3D" id="3.40.630.190">
    <property type="entry name" value="LCP protein"/>
    <property type="match status" value="1"/>
</dbReference>
<comment type="similarity">
    <text evidence="1">Belongs to the LytR/CpsA/Psr (LCP) family.</text>
</comment>
<name>A0ABV3Q6W2_9BACL</name>